<keyword evidence="3" id="KW-0804">Transcription</keyword>
<keyword evidence="8" id="KW-1185">Reference proteome</keyword>
<keyword evidence="2 4" id="KW-0238">DNA-binding</keyword>
<evidence type="ECO:0000256" key="1">
    <source>
        <dbReference type="ARBA" id="ARBA00023015"/>
    </source>
</evidence>
<evidence type="ECO:0000313" key="8">
    <source>
        <dbReference type="Proteomes" id="UP000249091"/>
    </source>
</evidence>
<dbReference type="InterPro" id="IPR001647">
    <property type="entry name" value="HTH_TetR"/>
</dbReference>
<dbReference type="SUPFAM" id="SSF46689">
    <property type="entry name" value="Homeodomain-like"/>
    <property type="match status" value="1"/>
</dbReference>
<dbReference type="AlphaFoldDB" id="A0A2X4UEQ0"/>
<reference evidence="7 8" key="1">
    <citation type="submission" date="2018-06" db="EMBL/GenBank/DDBJ databases">
        <authorList>
            <consortium name="Pathogen Informatics"/>
            <person name="Doyle S."/>
        </authorList>
    </citation>
    <scope>NUCLEOTIDE SEQUENCE [LARGE SCALE GENOMIC DNA]</scope>
    <source>
        <strain evidence="7 8">NCTC10994</strain>
    </source>
</reference>
<dbReference type="InterPro" id="IPR040611">
    <property type="entry name" value="AlkX_C"/>
</dbReference>
<proteinExistence type="predicted"/>
<dbReference type="KEGG" id="rcr:NCTC10994_03916"/>
<feature type="DNA-binding region" description="H-T-H motif" evidence="4">
    <location>
        <begin position="76"/>
        <end position="95"/>
    </location>
</feature>
<evidence type="ECO:0000313" key="7">
    <source>
        <dbReference type="EMBL" id="SQI38326.1"/>
    </source>
</evidence>
<accession>A0A2X4UEQ0</accession>
<dbReference type="Pfam" id="PF18556">
    <property type="entry name" value="TetR_C_35"/>
    <property type="match status" value="1"/>
</dbReference>
<evidence type="ECO:0000256" key="3">
    <source>
        <dbReference type="ARBA" id="ARBA00023163"/>
    </source>
</evidence>
<organism evidence="7 8">
    <name type="scientific">Rhodococcus coprophilus</name>
    <dbReference type="NCBI Taxonomy" id="38310"/>
    <lineage>
        <taxon>Bacteria</taxon>
        <taxon>Bacillati</taxon>
        <taxon>Actinomycetota</taxon>
        <taxon>Actinomycetes</taxon>
        <taxon>Mycobacteriales</taxon>
        <taxon>Nocardiaceae</taxon>
        <taxon>Rhodococcus</taxon>
    </lineage>
</organism>
<evidence type="ECO:0000256" key="2">
    <source>
        <dbReference type="ARBA" id="ARBA00023125"/>
    </source>
</evidence>
<dbReference type="InterPro" id="IPR009057">
    <property type="entry name" value="Homeodomain-like_sf"/>
</dbReference>
<keyword evidence="1" id="KW-0805">Transcription regulation</keyword>
<feature type="region of interest" description="Disordered" evidence="5">
    <location>
        <begin position="1"/>
        <end position="38"/>
    </location>
</feature>
<protein>
    <submittedName>
        <fullName evidence="7">TetR family transcriptional regulator</fullName>
    </submittedName>
</protein>
<dbReference type="Proteomes" id="UP000249091">
    <property type="component" value="Chromosome 1"/>
</dbReference>
<dbReference type="PRINTS" id="PR00455">
    <property type="entry name" value="HTHTETR"/>
</dbReference>
<evidence type="ECO:0000256" key="5">
    <source>
        <dbReference type="SAM" id="MobiDB-lite"/>
    </source>
</evidence>
<evidence type="ECO:0000256" key="4">
    <source>
        <dbReference type="PROSITE-ProRule" id="PRU00335"/>
    </source>
</evidence>
<feature type="domain" description="HTH tetR-type" evidence="6">
    <location>
        <begin position="53"/>
        <end position="113"/>
    </location>
</feature>
<name>A0A2X4UEQ0_9NOCA</name>
<dbReference type="GO" id="GO:0000976">
    <property type="term" value="F:transcription cis-regulatory region binding"/>
    <property type="evidence" value="ECO:0007669"/>
    <property type="project" value="TreeGrafter"/>
</dbReference>
<dbReference type="PANTHER" id="PTHR30055:SF234">
    <property type="entry name" value="HTH-TYPE TRANSCRIPTIONAL REGULATOR BETI"/>
    <property type="match status" value="1"/>
</dbReference>
<dbReference type="RefSeq" id="WP_084722490.1">
    <property type="nucleotide sequence ID" value="NZ_JAFBBL010000001.1"/>
</dbReference>
<feature type="compositionally biased region" description="Gly residues" evidence="5">
    <location>
        <begin position="1"/>
        <end position="12"/>
    </location>
</feature>
<dbReference type="PROSITE" id="PS50977">
    <property type="entry name" value="HTH_TETR_2"/>
    <property type="match status" value="1"/>
</dbReference>
<feature type="compositionally biased region" description="Low complexity" evidence="5">
    <location>
        <begin position="13"/>
        <end position="32"/>
    </location>
</feature>
<dbReference type="STRING" id="1219011.GCA_001895045_01492"/>
<sequence>MVSAQPGGGSDGSTGLPGAAGVAAPQGPGTAARPGDTPASASVRVLFHEASRVLLRSTILDAMRDLLLERDWSAVTMSDVARAAGISRQTLYKEFSSRQGLAQGYALRLVDEFTDAVADSVYAHVGDARAALVDGFTLFFTASAADPLVRSLLDGEAKPDLLRLITTDVAPILERGSVRLADTFEHSWVSASATDAGILARAIVRVALSFISMPPVSGNDVAADLADLLVPFVEKAALTG</sequence>
<dbReference type="GO" id="GO:0003700">
    <property type="term" value="F:DNA-binding transcription factor activity"/>
    <property type="evidence" value="ECO:0007669"/>
    <property type="project" value="TreeGrafter"/>
</dbReference>
<gene>
    <name evidence="7" type="ORF">NCTC10994_03916</name>
</gene>
<evidence type="ECO:0000259" key="6">
    <source>
        <dbReference type="PROSITE" id="PS50977"/>
    </source>
</evidence>
<dbReference type="EMBL" id="LS483468">
    <property type="protein sequence ID" value="SQI38326.1"/>
    <property type="molecule type" value="Genomic_DNA"/>
</dbReference>
<dbReference type="InterPro" id="IPR050109">
    <property type="entry name" value="HTH-type_TetR-like_transc_reg"/>
</dbReference>
<dbReference type="PANTHER" id="PTHR30055">
    <property type="entry name" value="HTH-TYPE TRANSCRIPTIONAL REGULATOR RUTR"/>
    <property type="match status" value="1"/>
</dbReference>
<dbReference type="Gene3D" id="1.10.357.10">
    <property type="entry name" value="Tetracycline Repressor, domain 2"/>
    <property type="match status" value="1"/>
</dbReference>
<dbReference type="Pfam" id="PF00440">
    <property type="entry name" value="TetR_N"/>
    <property type="match status" value="1"/>
</dbReference>